<dbReference type="EMBL" id="MU393425">
    <property type="protein sequence ID" value="KAI4870309.1"/>
    <property type="molecule type" value="Genomic_DNA"/>
</dbReference>
<keyword evidence="2" id="KW-1185">Reference proteome</keyword>
<gene>
    <name evidence="1" type="ORF">F4820DRAFT_469667</name>
</gene>
<name>A0ACB9ZEZ1_9PEZI</name>
<dbReference type="Proteomes" id="UP001497700">
    <property type="component" value="Unassembled WGS sequence"/>
</dbReference>
<protein>
    <submittedName>
        <fullName evidence="1">Uncharacterized protein</fullName>
    </submittedName>
</protein>
<evidence type="ECO:0000313" key="1">
    <source>
        <dbReference type="EMBL" id="KAI4870309.1"/>
    </source>
</evidence>
<organism evidence="1 2">
    <name type="scientific">Hypoxylon rubiginosum</name>
    <dbReference type="NCBI Taxonomy" id="110542"/>
    <lineage>
        <taxon>Eukaryota</taxon>
        <taxon>Fungi</taxon>
        <taxon>Dikarya</taxon>
        <taxon>Ascomycota</taxon>
        <taxon>Pezizomycotina</taxon>
        <taxon>Sordariomycetes</taxon>
        <taxon>Xylariomycetidae</taxon>
        <taxon>Xylariales</taxon>
        <taxon>Hypoxylaceae</taxon>
        <taxon>Hypoxylon</taxon>
    </lineage>
</organism>
<accession>A0ACB9ZEZ1</accession>
<comment type="caution">
    <text evidence="1">The sequence shown here is derived from an EMBL/GenBank/DDBJ whole genome shotgun (WGS) entry which is preliminary data.</text>
</comment>
<evidence type="ECO:0000313" key="2">
    <source>
        <dbReference type="Proteomes" id="UP001497700"/>
    </source>
</evidence>
<proteinExistence type="predicted"/>
<sequence length="531" mass="60015">MTDLDLPPSERQTSRFQTRANSMTAATWNRDNLFVGRGATKHLYAVAASTSGLSSRNDGFRFDPPIYYPPSSSAQGASENTSPGYPFYRPPPTYRLTVPYFPSREPVVQSASHSAEAEAEAEAEVEAEPAPESETVEPVPIIKLSDKIHIVGFDTHAKFIAHGLAAIPKLPLRILTHHPISMTKWGQEGRAIDILDRQGYPVSSREIPCPELIHKYRIRLGRSPTLDNIIISTASGAALLTLSKLRPYIDRRTTLCLVQPGLGLMELLNERVFDVPALRPNYVLCHSEHKLSRHSSFTYSLRHVPGQLLLHAVPRDEDEDLDWKTAQALGNQHTQHMIHLLSTADDLNAVGLPWHLFLLQKLPDMIYQSLVDTISVILGCRFDQIRDNFYAMSLWKKMLTETLQIVSLLPEFRDHPWIIEQFNRPSFRRKLRVRLERSGSEYSRWISMVRKGQVPPVDFFNGYFARRARDVGIDAAQNNLAVYLVKARQTGRHRELQLGLPLGLQPYMQDVDRIGGGQGEHDPEVDVELDS</sequence>
<reference evidence="1 2" key="1">
    <citation type="journal article" date="2022" name="New Phytol.">
        <title>Ecological generalism drives hyperdiversity of secondary metabolite gene clusters in xylarialean endophytes.</title>
        <authorList>
            <person name="Franco M.E.E."/>
            <person name="Wisecaver J.H."/>
            <person name="Arnold A.E."/>
            <person name="Ju Y.M."/>
            <person name="Slot J.C."/>
            <person name="Ahrendt S."/>
            <person name="Moore L.P."/>
            <person name="Eastman K.E."/>
            <person name="Scott K."/>
            <person name="Konkel Z."/>
            <person name="Mondo S.J."/>
            <person name="Kuo A."/>
            <person name="Hayes R.D."/>
            <person name="Haridas S."/>
            <person name="Andreopoulos B."/>
            <person name="Riley R."/>
            <person name="LaButti K."/>
            <person name="Pangilinan J."/>
            <person name="Lipzen A."/>
            <person name="Amirebrahimi M."/>
            <person name="Yan J."/>
            <person name="Adam C."/>
            <person name="Keymanesh K."/>
            <person name="Ng V."/>
            <person name="Louie K."/>
            <person name="Northen T."/>
            <person name="Drula E."/>
            <person name="Henrissat B."/>
            <person name="Hsieh H.M."/>
            <person name="Youens-Clark K."/>
            <person name="Lutzoni F."/>
            <person name="Miadlikowska J."/>
            <person name="Eastwood D.C."/>
            <person name="Hamelin R.C."/>
            <person name="Grigoriev I.V."/>
            <person name="U'Ren J.M."/>
        </authorList>
    </citation>
    <scope>NUCLEOTIDE SEQUENCE [LARGE SCALE GENOMIC DNA]</scope>
    <source>
        <strain evidence="1 2">CBS 119005</strain>
    </source>
</reference>